<evidence type="ECO:0000313" key="1">
    <source>
        <dbReference type="EMBL" id="MED6138196.1"/>
    </source>
</evidence>
<sequence>MMESMRRRRRGYHRLNGSNWWQRRHKQQQVEQLGTTTTDTTTTRRRRTWRMKVCRKIRISRIIRSPKKLLLWLRDSYVRMMLGVANSKVMSMSASATGYGGKSAITSMAVGGVNGKAMKEYDEKMIVHIYKSMVMEQHKGHAPPPHRFPSQITCP</sequence>
<proteinExistence type="predicted"/>
<dbReference type="EMBL" id="JASCZI010061258">
    <property type="protein sequence ID" value="MED6138196.1"/>
    <property type="molecule type" value="Genomic_DNA"/>
</dbReference>
<keyword evidence="2" id="KW-1185">Reference proteome</keyword>
<accession>A0ABU6SP29</accession>
<protein>
    <submittedName>
        <fullName evidence="1">Uncharacterized protein</fullName>
    </submittedName>
</protein>
<dbReference type="PANTHER" id="PTHR33702:SF5">
    <property type="entry name" value="OS01G0308600 PROTEIN"/>
    <property type="match status" value="1"/>
</dbReference>
<organism evidence="1 2">
    <name type="scientific">Stylosanthes scabra</name>
    <dbReference type="NCBI Taxonomy" id="79078"/>
    <lineage>
        <taxon>Eukaryota</taxon>
        <taxon>Viridiplantae</taxon>
        <taxon>Streptophyta</taxon>
        <taxon>Embryophyta</taxon>
        <taxon>Tracheophyta</taxon>
        <taxon>Spermatophyta</taxon>
        <taxon>Magnoliopsida</taxon>
        <taxon>eudicotyledons</taxon>
        <taxon>Gunneridae</taxon>
        <taxon>Pentapetalae</taxon>
        <taxon>rosids</taxon>
        <taxon>fabids</taxon>
        <taxon>Fabales</taxon>
        <taxon>Fabaceae</taxon>
        <taxon>Papilionoideae</taxon>
        <taxon>50 kb inversion clade</taxon>
        <taxon>dalbergioids sensu lato</taxon>
        <taxon>Dalbergieae</taxon>
        <taxon>Pterocarpus clade</taxon>
        <taxon>Stylosanthes</taxon>
    </lineage>
</organism>
<reference evidence="1 2" key="1">
    <citation type="journal article" date="2023" name="Plants (Basel)">
        <title>Bridging the Gap: Combining Genomics and Transcriptomics Approaches to Understand Stylosanthes scabra, an Orphan Legume from the Brazilian Caatinga.</title>
        <authorList>
            <person name="Ferreira-Neto J.R.C."/>
            <person name="da Silva M.D."/>
            <person name="Binneck E."/>
            <person name="de Melo N.F."/>
            <person name="da Silva R.H."/>
            <person name="de Melo A.L.T.M."/>
            <person name="Pandolfi V."/>
            <person name="Bustamante F.O."/>
            <person name="Brasileiro-Vidal A.C."/>
            <person name="Benko-Iseppon A.M."/>
        </authorList>
    </citation>
    <scope>NUCLEOTIDE SEQUENCE [LARGE SCALE GENOMIC DNA]</scope>
    <source>
        <tissue evidence="1">Leaves</tissue>
    </source>
</reference>
<dbReference type="Proteomes" id="UP001341840">
    <property type="component" value="Unassembled WGS sequence"/>
</dbReference>
<comment type="caution">
    <text evidence="1">The sequence shown here is derived from an EMBL/GenBank/DDBJ whole genome shotgun (WGS) entry which is preliminary data.</text>
</comment>
<name>A0ABU6SP29_9FABA</name>
<gene>
    <name evidence="1" type="ORF">PIB30_072010</name>
</gene>
<dbReference type="PANTHER" id="PTHR33702">
    <property type="entry name" value="BNAA09G40010D PROTEIN"/>
    <property type="match status" value="1"/>
</dbReference>
<evidence type="ECO:0000313" key="2">
    <source>
        <dbReference type="Proteomes" id="UP001341840"/>
    </source>
</evidence>